<keyword evidence="8" id="KW-1185">Reference proteome</keyword>
<comment type="caution">
    <text evidence="6">Lacks conserved residue(s) required for the propagation of feature annotation.</text>
</comment>
<keyword evidence="3 6" id="KW-0812">Transmembrane</keyword>
<dbReference type="Proteomes" id="UP000734854">
    <property type="component" value="Unassembled WGS sequence"/>
</dbReference>
<dbReference type="PANTHER" id="PTHR31376:SF2">
    <property type="entry name" value="PURINE PERMEASE 11-RELATED"/>
    <property type="match status" value="1"/>
</dbReference>
<reference evidence="7 8" key="1">
    <citation type="submission" date="2020-08" db="EMBL/GenBank/DDBJ databases">
        <title>Plant Genome Project.</title>
        <authorList>
            <person name="Zhang R.-G."/>
        </authorList>
    </citation>
    <scope>NUCLEOTIDE SEQUENCE [LARGE SCALE GENOMIC DNA]</scope>
    <source>
        <tissue evidence="7">Rhizome</tissue>
    </source>
</reference>
<comment type="caution">
    <text evidence="7">The sequence shown here is derived from an EMBL/GenBank/DDBJ whole genome shotgun (WGS) entry which is preliminary data.</text>
</comment>
<dbReference type="GO" id="GO:0015211">
    <property type="term" value="F:purine nucleoside transmembrane transporter activity"/>
    <property type="evidence" value="ECO:0007669"/>
    <property type="project" value="UniProtKB-UniRule"/>
</dbReference>
<evidence type="ECO:0000256" key="4">
    <source>
        <dbReference type="ARBA" id="ARBA00022989"/>
    </source>
</evidence>
<feature type="transmembrane region" description="Helical" evidence="6">
    <location>
        <begin position="147"/>
        <end position="165"/>
    </location>
</feature>
<feature type="transmembrane region" description="Helical" evidence="6">
    <location>
        <begin position="313"/>
        <end position="331"/>
    </location>
</feature>
<evidence type="ECO:0000256" key="5">
    <source>
        <dbReference type="ARBA" id="ARBA00023136"/>
    </source>
</evidence>
<evidence type="ECO:0000256" key="6">
    <source>
        <dbReference type="RuleBase" id="RU368015"/>
    </source>
</evidence>
<evidence type="ECO:0000256" key="2">
    <source>
        <dbReference type="ARBA" id="ARBA00022448"/>
    </source>
</evidence>
<gene>
    <name evidence="7" type="ORF">ZIOFF_047938</name>
</gene>
<name>A0A8J5FVR4_ZINOF</name>
<organism evidence="7 8">
    <name type="scientific">Zingiber officinale</name>
    <name type="common">Ginger</name>
    <name type="synonym">Amomum zingiber</name>
    <dbReference type="NCBI Taxonomy" id="94328"/>
    <lineage>
        <taxon>Eukaryota</taxon>
        <taxon>Viridiplantae</taxon>
        <taxon>Streptophyta</taxon>
        <taxon>Embryophyta</taxon>
        <taxon>Tracheophyta</taxon>
        <taxon>Spermatophyta</taxon>
        <taxon>Magnoliopsida</taxon>
        <taxon>Liliopsida</taxon>
        <taxon>Zingiberales</taxon>
        <taxon>Zingiberaceae</taxon>
        <taxon>Zingiber</taxon>
    </lineage>
</organism>
<dbReference type="GO" id="GO:0016020">
    <property type="term" value="C:membrane"/>
    <property type="evidence" value="ECO:0007669"/>
    <property type="project" value="UniProtKB-SubCell"/>
</dbReference>
<feature type="transmembrane region" description="Helical" evidence="6">
    <location>
        <begin position="180"/>
        <end position="199"/>
    </location>
</feature>
<keyword evidence="5 6" id="KW-0472">Membrane</keyword>
<comment type="subcellular location">
    <subcellularLocation>
        <location evidence="6">Membrane</location>
        <topology evidence="6">Multi-pass membrane protein</topology>
    </subcellularLocation>
</comment>
<dbReference type="InterPro" id="IPR030182">
    <property type="entry name" value="PUP_plant"/>
</dbReference>
<keyword evidence="4 6" id="KW-1133">Transmembrane helix</keyword>
<sequence length="360" mass="38280">MARPPSKFEEMAAVLRWKWQIMVAVATSVIIVTHSAGTLLGRLYFDGGGRSKWLATVVQSAGAPLCLPLLCLLSLRVKSPPPPSAARRRDLALIYLSLGFLISASNLMYSYALLYLPVSTFSLLCATQLAFNAVSSYFLNAHRFTPPVLNSVALLTFSAVLVAVGSESDASNASRSERRLGVALALAASALFALTLSLMELSFERVIKARTWAAAVEMEVWTSTAATAAAVAGLWASGEWRRVGEEMERFRRGGRAGYVMALVGTAAAWQLYAVGLVALVEAASALFANVTCTVGTALVPLAAVAVFGDEMDAAKAVAMGIAFWGFASYVYQHYLDESNSKRGVDSCNRANGSDAPDACP</sequence>
<feature type="transmembrane region" description="Helical" evidence="6">
    <location>
        <begin position="53"/>
        <end position="73"/>
    </location>
</feature>
<proteinExistence type="inferred from homology"/>
<comment type="similarity">
    <text evidence="1 6">Belongs to the purine permeases (TC 2.A.7.14) family.</text>
</comment>
<dbReference type="GO" id="GO:0005345">
    <property type="term" value="F:purine nucleobase transmembrane transporter activity"/>
    <property type="evidence" value="ECO:0007669"/>
    <property type="project" value="UniProtKB-UniRule"/>
</dbReference>
<evidence type="ECO:0000256" key="3">
    <source>
        <dbReference type="ARBA" id="ARBA00022692"/>
    </source>
</evidence>
<dbReference type="EMBL" id="JACMSC010000013">
    <property type="protein sequence ID" value="KAG6492967.1"/>
    <property type="molecule type" value="Genomic_DNA"/>
</dbReference>
<evidence type="ECO:0000313" key="7">
    <source>
        <dbReference type="EMBL" id="KAG6492967.1"/>
    </source>
</evidence>
<feature type="transmembrane region" description="Helical" evidence="6">
    <location>
        <begin position="286"/>
        <end position="307"/>
    </location>
</feature>
<protein>
    <recommendedName>
        <fullName evidence="6">Probable purine permease</fullName>
    </recommendedName>
</protein>
<feature type="transmembrane region" description="Helical" evidence="6">
    <location>
        <begin position="93"/>
        <end position="114"/>
    </location>
</feature>
<accession>A0A8J5FVR4</accession>
<dbReference type="PANTHER" id="PTHR31376">
    <property type="entry name" value="OS09G0467300 PROTEIN-RELATED"/>
    <property type="match status" value="1"/>
</dbReference>
<dbReference type="Pfam" id="PF16913">
    <property type="entry name" value="PUNUT"/>
    <property type="match status" value="1"/>
</dbReference>
<keyword evidence="2 6" id="KW-0813">Transport</keyword>
<feature type="transmembrane region" description="Helical" evidence="6">
    <location>
        <begin position="120"/>
        <end position="140"/>
    </location>
</feature>
<evidence type="ECO:0000313" key="8">
    <source>
        <dbReference type="Proteomes" id="UP000734854"/>
    </source>
</evidence>
<feature type="transmembrane region" description="Helical" evidence="6">
    <location>
        <begin position="21"/>
        <end position="41"/>
    </location>
</feature>
<dbReference type="AlphaFoldDB" id="A0A8J5FVR4"/>
<evidence type="ECO:0000256" key="1">
    <source>
        <dbReference type="ARBA" id="ARBA00006213"/>
    </source>
</evidence>
<feature type="transmembrane region" description="Helical" evidence="6">
    <location>
        <begin position="258"/>
        <end position="279"/>
    </location>
</feature>